<sequence>MEHAGEYETQPAPSHMYHVERQVYNQRILHEQLHTKDKTTQSLHQKIAHALRCSSKKAQSVLYGFFPILTWLPQYPVKEYLMGDLISGISTGVTGTNLTNGTDARDAMRVKVAVAVTLLSGIIQLCLGLLRFGFVAIYLTEPLVRGFTTAAAVHSLIAVFSNITKTNTATLVELIALGICNSTGSFFQTFAITCSMSRSLVQEGTGGKTQ</sequence>
<dbReference type="Pfam" id="PF00916">
    <property type="entry name" value="Sulfate_transp"/>
    <property type="match status" value="1"/>
</dbReference>
<evidence type="ECO:0000259" key="6">
    <source>
        <dbReference type="Pfam" id="PF00916"/>
    </source>
</evidence>
<comment type="caution">
    <text evidence="7">The sequence shown here is derived from an EMBL/GenBank/DDBJ whole genome shotgun (WGS) entry which is preliminary data.</text>
</comment>
<dbReference type="OrthoDB" id="288203at2759"/>
<proteinExistence type="predicted"/>
<gene>
    <name evidence="7" type="primary">SLC26A5</name>
    <name evidence="7" type="ORF">L345_15566</name>
</gene>
<dbReference type="Proteomes" id="UP000018936">
    <property type="component" value="Unassembled WGS sequence"/>
</dbReference>
<evidence type="ECO:0000313" key="8">
    <source>
        <dbReference type="Proteomes" id="UP000018936"/>
    </source>
</evidence>
<feature type="non-terminal residue" evidence="7">
    <location>
        <position position="210"/>
    </location>
</feature>
<keyword evidence="4 5" id="KW-0472">Membrane</keyword>
<reference evidence="7 8" key="1">
    <citation type="journal article" date="2013" name="Proc. Natl. Acad. Sci. U.S.A.">
        <title>The king cobra genome reveals dynamic gene evolution and adaptation in the snake venom system.</title>
        <authorList>
            <person name="Vonk F.J."/>
            <person name="Casewell N.R."/>
            <person name="Henkel C.V."/>
            <person name="Heimberg A.M."/>
            <person name="Jansen H.J."/>
            <person name="McCleary R.J."/>
            <person name="Kerkkamp H.M."/>
            <person name="Vos R.A."/>
            <person name="Guerreiro I."/>
            <person name="Calvete J.J."/>
            <person name="Wuster W."/>
            <person name="Woods A.E."/>
            <person name="Logan J.M."/>
            <person name="Harrison R.A."/>
            <person name="Castoe T.A."/>
            <person name="de Koning A.P."/>
            <person name="Pollock D.D."/>
            <person name="Yandell M."/>
            <person name="Calderon D."/>
            <person name="Renjifo C."/>
            <person name="Currier R.B."/>
            <person name="Salgado D."/>
            <person name="Pla D."/>
            <person name="Sanz L."/>
            <person name="Hyder A.S."/>
            <person name="Ribeiro J.M."/>
            <person name="Arntzen J.W."/>
            <person name="van den Thillart G.E."/>
            <person name="Boetzer M."/>
            <person name="Pirovano W."/>
            <person name="Dirks R.P."/>
            <person name="Spaink H.P."/>
            <person name="Duboule D."/>
            <person name="McGlinn E."/>
            <person name="Kini R.M."/>
            <person name="Richardson M.K."/>
        </authorList>
    </citation>
    <scope>NUCLEOTIDE SEQUENCE</scope>
    <source>
        <tissue evidence="7">Blood</tissue>
    </source>
</reference>
<evidence type="ECO:0000256" key="2">
    <source>
        <dbReference type="ARBA" id="ARBA00022692"/>
    </source>
</evidence>
<dbReference type="AlphaFoldDB" id="V8N9D4"/>
<dbReference type="GO" id="GO:0016020">
    <property type="term" value="C:membrane"/>
    <property type="evidence" value="ECO:0007669"/>
    <property type="project" value="UniProtKB-SubCell"/>
</dbReference>
<feature type="transmembrane region" description="Helical" evidence="5">
    <location>
        <begin position="143"/>
        <end position="163"/>
    </location>
</feature>
<evidence type="ECO:0000256" key="3">
    <source>
        <dbReference type="ARBA" id="ARBA00022989"/>
    </source>
</evidence>
<feature type="domain" description="SLC26A/SulP transporter" evidence="6">
    <location>
        <begin position="92"/>
        <end position="167"/>
    </location>
</feature>
<feature type="transmembrane region" description="Helical" evidence="5">
    <location>
        <begin position="112"/>
        <end position="137"/>
    </location>
</feature>
<keyword evidence="3 5" id="KW-1133">Transmembrane helix</keyword>
<evidence type="ECO:0000256" key="5">
    <source>
        <dbReference type="SAM" id="Phobius"/>
    </source>
</evidence>
<keyword evidence="8" id="KW-1185">Reference proteome</keyword>
<evidence type="ECO:0000256" key="4">
    <source>
        <dbReference type="ARBA" id="ARBA00023136"/>
    </source>
</evidence>
<evidence type="ECO:0000256" key="1">
    <source>
        <dbReference type="ARBA" id="ARBA00004141"/>
    </source>
</evidence>
<dbReference type="PANTHER" id="PTHR11814">
    <property type="entry name" value="SULFATE TRANSPORTER"/>
    <property type="match status" value="1"/>
</dbReference>
<dbReference type="EMBL" id="AZIM01006385">
    <property type="protein sequence ID" value="ETE58710.1"/>
    <property type="molecule type" value="Genomic_DNA"/>
</dbReference>
<organism evidence="7 8">
    <name type="scientific">Ophiophagus hannah</name>
    <name type="common">King cobra</name>
    <name type="synonym">Naja hannah</name>
    <dbReference type="NCBI Taxonomy" id="8665"/>
    <lineage>
        <taxon>Eukaryota</taxon>
        <taxon>Metazoa</taxon>
        <taxon>Chordata</taxon>
        <taxon>Craniata</taxon>
        <taxon>Vertebrata</taxon>
        <taxon>Euteleostomi</taxon>
        <taxon>Lepidosauria</taxon>
        <taxon>Squamata</taxon>
        <taxon>Bifurcata</taxon>
        <taxon>Unidentata</taxon>
        <taxon>Episquamata</taxon>
        <taxon>Toxicofera</taxon>
        <taxon>Serpentes</taxon>
        <taxon>Colubroidea</taxon>
        <taxon>Elapidae</taxon>
        <taxon>Elapinae</taxon>
        <taxon>Ophiophagus</taxon>
    </lineage>
</organism>
<protein>
    <submittedName>
        <fullName evidence="7">Prestin</fullName>
    </submittedName>
</protein>
<evidence type="ECO:0000313" key="7">
    <source>
        <dbReference type="EMBL" id="ETE58710.1"/>
    </source>
</evidence>
<dbReference type="GO" id="GO:0055085">
    <property type="term" value="P:transmembrane transport"/>
    <property type="evidence" value="ECO:0007669"/>
    <property type="project" value="InterPro"/>
</dbReference>
<dbReference type="InterPro" id="IPR011547">
    <property type="entry name" value="SLC26A/SulP_dom"/>
</dbReference>
<comment type="subcellular location">
    <subcellularLocation>
        <location evidence="1">Membrane</location>
        <topology evidence="1">Multi-pass membrane protein</topology>
    </subcellularLocation>
</comment>
<name>V8N9D4_OPHHA</name>
<accession>V8N9D4</accession>
<dbReference type="InterPro" id="IPR001902">
    <property type="entry name" value="SLC26A/SulP_fam"/>
</dbReference>
<keyword evidence="2 5" id="KW-0812">Transmembrane</keyword>